<dbReference type="EMBL" id="FZNW01000017">
    <property type="protein sequence ID" value="SNR74382.1"/>
    <property type="molecule type" value="Genomic_DNA"/>
</dbReference>
<feature type="domain" description="DUF4190" evidence="2">
    <location>
        <begin position="23"/>
        <end position="82"/>
    </location>
</feature>
<keyword evidence="4" id="KW-1185">Reference proteome</keyword>
<evidence type="ECO:0000259" key="2">
    <source>
        <dbReference type="Pfam" id="PF13828"/>
    </source>
</evidence>
<gene>
    <name evidence="3" type="ORF">SAMN06265360_11730</name>
</gene>
<evidence type="ECO:0000313" key="4">
    <source>
        <dbReference type="Proteomes" id="UP000198348"/>
    </source>
</evidence>
<dbReference type="RefSeq" id="WP_176439999.1">
    <property type="nucleotide sequence ID" value="NZ_FZNW01000017.1"/>
</dbReference>
<dbReference type="Pfam" id="PF13828">
    <property type="entry name" value="DUF4190"/>
    <property type="match status" value="1"/>
</dbReference>
<evidence type="ECO:0000313" key="3">
    <source>
        <dbReference type="EMBL" id="SNR74382.1"/>
    </source>
</evidence>
<organism evidence="3 4">
    <name type="scientific">Haloechinothrix alba</name>
    <dbReference type="NCBI Taxonomy" id="664784"/>
    <lineage>
        <taxon>Bacteria</taxon>
        <taxon>Bacillati</taxon>
        <taxon>Actinomycetota</taxon>
        <taxon>Actinomycetes</taxon>
        <taxon>Pseudonocardiales</taxon>
        <taxon>Pseudonocardiaceae</taxon>
        <taxon>Haloechinothrix</taxon>
    </lineage>
</organism>
<accession>A0A238YTV9</accession>
<keyword evidence="1" id="KW-0472">Membrane</keyword>
<sequence length="110" mass="11277">MSEQAGQHTPSGQSRPSTTNGFAVASLVLGIVWLWGVGSILALVFGYVALSQIDRSAGTEGGRSMAIAGVVLGLVGVAGIVLMIVLMGLGFTWMPGMDGMGDMMNGSHEH</sequence>
<dbReference type="InterPro" id="IPR025241">
    <property type="entry name" value="DUF4190"/>
</dbReference>
<protein>
    <recommendedName>
        <fullName evidence="2">DUF4190 domain-containing protein</fullName>
    </recommendedName>
</protein>
<name>A0A238YTV9_9PSEU</name>
<feature type="transmembrane region" description="Helical" evidence="1">
    <location>
        <begin position="22"/>
        <end position="50"/>
    </location>
</feature>
<feature type="transmembrane region" description="Helical" evidence="1">
    <location>
        <begin position="70"/>
        <end position="94"/>
    </location>
</feature>
<dbReference type="AlphaFoldDB" id="A0A238YTV9"/>
<keyword evidence="1" id="KW-1133">Transmembrane helix</keyword>
<keyword evidence="1" id="KW-0812">Transmembrane</keyword>
<dbReference type="Proteomes" id="UP000198348">
    <property type="component" value="Unassembled WGS sequence"/>
</dbReference>
<proteinExistence type="predicted"/>
<evidence type="ECO:0000256" key="1">
    <source>
        <dbReference type="SAM" id="Phobius"/>
    </source>
</evidence>
<reference evidence="3 4" key="1">
    <citation type="submission" date="2017-06" db="EMBL/GenBank/DDBJ databases">
        <authorList>
            <person name="Kim H.J."/>
            <person name="Triplett B.A."/>
        </authorList>
    </citation>
    <scope>NUCLEOTIDE SEQUENCE [LARGE SCALE GENOMIC DNA]</scope>
    <source>
        <strain evidence="3 4">DSM 45207</strain>
    </source>
</reference>